<proteinExistence type="predicted"/>
<reference evidence="1" key="1">
    <citation type="submission" date="2021-05" db="EMBL/GenBank/DDBJ databases">
        <authorList>
            <person name="Stam R."/>
        </authorList>
    </citation>
    <scope>NUCLEOTIDE SEQUENCE</scope>
    <source>
        <strain evidence="1">CS162</strain>
    </source>
</reference>
<evidence type="ECO:0000313" key="2">
    <source>
        <dbReference type="Proteomes" id="UP000676310"/>
    </source>
</evidence>
<dbReference type="GeneID" id="67022096"/>
<name>A0A8J2IIT0_9PLEO</name>
<accession>A0A8J2IIT0</accession>
<keyword evidence="2" id="KW-1185">Reference proteome</keyword>
<dbReference type="AlphaFoldDB" id="A0A8J2IIT0"/>
<comment type="caution">
    <text evidence="1">The sequence shown here is derived from an EMBL/GenBank/DDBJ whole genome shotgun (WGS) entry which is preliminary data.</text>
</comment>
<dbReference type="Proteomes" id="UP000676310">
    <property type="component" value="Unassembled WGS sequence"/>
</dbReference>
<organism evidence="1 2">
    <name type="scientific">Alternaria atra</name>
    <dbReference type="NCBI Taxonomy" id="119953"/>
    <lineage>
        <taxon>Eukaryota</taxon>
        <taxon>Fungi</taxon>
        <taxon>Dikarya</taxon>
        <taxon>Ascomycota</taxon>
        <taxon>Pezizomycotina</taxon>
        <taxon>Dothideomycetes</taxon>
        <taxon>Pleosporomycetidae</taxon>
        <taxon>Pleosporales</taxon>
        <taxon>Pleosporineae</taxon>
        <taxon>Pleosporaceae</taxon>
        <taxon>Alternaria</taxon>
        <taxon>Alternaria sect. Ulocladioides</taxon>
    </lineage>
</organism>
<dbReference type="EMBL" id="CAJRGZ010000027">
    <property type="protein sequence ID" value="CAG5181781.1"/>
    <property type="molecule type" value="Genomic_DNA"/>
</dbReference>
<evidence type="ECO:0000313" key="1">
    <source>
        <dbReference type="EMBL" id="CAG5181781.1"/>
    </source>
</evidence>
<protein>
    <submittedName>
        <fullName evidence="1">Uncharacterized protein</fullName>
    </submittedName>
</protein>
<dbReference type="RefSeq" id="XP_043173402.1">
    <property type="nucleotide sequence ID" value="XM_043317467.1"/>
</dbReference>
<sequence>MATVVWDREKADSNWEELLRRATNPGEADKIATANQLSSPIFRLTGEIRTLIHNQICLSTTVMYKKRSDVSGGACLFNQTFLLTCKQFYCEAIALFYSLATFELSGHAGWLTQRGLNPKYRSLTTSASVDGEVVSREFSAILREDTSERSASSEVPSPEMCLPGVKKIYVHGRFWSTEVVRFTLRKLFKKEDLPITGDEALVCEDAWRDCRIS</sequence>
<gene>
    <name evidence="1" type="ORF">ALTATR162_LOCUS9831</name>
</gene>
<dbReference type="OrthoDB" id="3689550at2759"/>